<dbReference type="PANTHER" id="PTHR14042:SF24">
    <property type="entry name" value="PROTEIN DOPEY-1 HOMOLOG"/>
    <property type="match status" value="1"/>
</dbReference>
<reference evidence="3" key="1">
    <citation type="submission" date="2022-11" db="UniProtKB">
        <authorList>
            <consortium name="WormBaseParasite"/>
        </authorList>
    </citation>
    <scope>IDENTIFICATION</scope>
</reference>
<evidence type="ECO:0000313" key="3">
    <source>
        <dbReference type="WBParaSite" id="PEQ_0000937801-mRNA-1"/>
    </source>
</evidence>
<dbReference type="Pfam" id="PF24598">
    <property type="entry name" value="DOP1_C"/>
    <property type="match status" value="1"/>
</dbReference>
<accession>A0A914RST4</accession>
<dbReference type="Proteomes" id="UP000887564">
    <property type="component" value="Unplaced"/>
</dbReference>
<dbReference type="InterPro" id="IPR056457">
    <property type="entry name" value="DOP1_C"/>
</dbReference>
<dbReference type="GO" id="GO:0005802">
    <property type="term" value="C:trans-Golgi network"/>
    <property type="evidence" value="ECO:0007669"/>
    <property type="project" value="TreeGrafter"/>
</dbReference>
<name>A0A914RST4_PAREQ</name>
<dbReference type="GO" id="GO:0006895">
    <property type="term" value="P:Golgi to endosome transport"/>
    <property type="evidence" value="ECO:0007669"/>
    <property type="project" value="InterPro"/>
</dbReference>
<dbReference type="AlphaFoldDB" id="A0A914RST4"/>
<feature type="domain" description="DOP1-like C-terminal" evidence="1">
    <location>
        <begin position="153"/>
        <end position="201"/>
    </location>
</feature>
<dbReference type="InterPro" id="IPR040314">
    <property type="entry name" value="DOP1"/>
</dbReference>
<evidence type="ECO:0000259" key="1">
    <source>
        <dbReference type="Pfam" id="PF24598"/>
    </source>
</evidence>
<organism evidence="2 3">
    <name type="scientific">Parascaris equorum</name>
    <name type="common">Equine roundworm</name>
    <dbReference type="NCBI Taxonomy" id="6256"/>
    <lineage>
        <taxon>Eukaryota</taxon>
        <taxon>Metazoa</taxon>
        <taxon>Ecdysozoa</taxon>
        <taxon>Nematoda</taxon>
        <taxon>Chromadorea</taxon>
        <taxon>Rhabditida</taxon>
        <taxon>Spirurina</taxon>
        <taxon>Ascaridomorpha</taxon>
        <taxon>Ascaridoidea</taxon>
        <taxon>Ascarididae</taxon>
        <taxon>Parascaris</taxon>
    </lineage>
</organism>
<sequence>MRPVWRKATLDLLLDPGIAWYVVVLSKQERYFVMDRSGCLINTDFEGLKGANCFPRAHPPPRISTTQNSALSSLITSKEAEYEMRAQALKRLAFIVLSSELDHNMGNMISTHSALLASVKTCPQVNNNNGYVNTGCALSADGRPADEVRIGFLSERLSDSLRPSQVPNLHAQVFLCYRVLLLRLKPNHLVSMWPSMVTELVGFPHRLLN</sequence>
<dbReference type="PANTHER" id="PTHR14042">
    <property type="entry name" value="DOPEY-RELATED"/>
    <property type="match status" value="1"/>
</dbReference>
<keyword evidence="2" id="KW-1185">Reference proteome</keyword>
<dbReference type="GO" id="GO:0005768">
    <property type="term" value="C:endosome"/>
    <property type="evidence" value="ECO:0007669"/>
    <property type="project" value="TreeGrafter"/>
</dbReference>
<proteinExistence type="predicted"/>
<dbReference type="WBParaSite" id="PEQ_0000937801-mRNA-1">
    <property type="protein sequence ID" value="PEQ_0000937801-mRNA-1"/>
    <property type="gene ID" value="PEQ_0000937801"/>
</dbReference>
<evidence type="ECO:0000313" key="2">
    <source>
        <dbReference type="Proteomes" id="UP000887564"/>
    </source>
</evidence>
<dbReference type="GO" id="GO:0005829">
    <property type="term" value="C:cytosol"/>
    <property type="evidence" value="ECO:0007669"/>
    <property type="project" value="GOC"/>
</dbReference>
<protein>
    <recommendedName>
        <fullName evidence="1">DOP1-like C-terminal domain-containing protein</fullName>
    </recommendedName>
</protein>